<evidence type="ECO:0000313" key="4">
    <source>
        <dbReference type="Proteomes" id="UP000613768"/>
    </source>
</evidence>
<accession>A0AAW3ZIH1</accession>
<dbReference type="PANTHER" id="PTHR38684">
    <property type="entry name" value="PROTEIN AMPE"/>
    <property type="match status" value="1"/>
</dbReference>
<dbReference type="Proteomes" id="UP000613768">
    <property type="component" value="Unassembled WGS sequence"/>
</dbReference>
<dbReference type="InterPro" id="IPR052966">
    <property type="entry name" value="Beta-lactamase_Reg"/>
</dbReference>
<evidence type="ECO:0008006" key="5">
    <source>
        <dbReference type="Google" id="ProtNLM"/>
    </source>
</evidence>
<keyword evidence="2" id="KW-0472">Membrane</keyword>
<gene>
    <name evidence="3" type="ORF">IFO71_04195</name>
</gene>
<proteinExistence type="predicted"/>
<feature type="region of interest" description="Disordered" evidence="1">
    <location>
        <begin position="246"/>
        <end position="266"/>
    </location>
</feature>
<name>A0AAW3ZIH1_9GAMM</name>
<feature type="transmembrane region" description="Helical" evidence="2">
    <location>
        <begin position="277"/>
        <end position="298"/>
    </location>
</feature>
<protein>
    <recommendedName>
        <fullName evidence="5">AmpE protein</fullName>
    </recommendedName>
</protein>
<dbReference type="EMBL" id="JACYTR010000005">
    <property type="protein sequence ID" value="MBD8524937.1"/>
    <property type="molecule type" value="Genomic_DNA"/>
</dbReference>
<evidence type="ECO:0000256" key="1">
    <source>
        <dbReference type="SAM" id="MobiDB-lite"/>
    </source>
</evidence>
<keyword evidence="2" id="KW-1133">Transmembrane helix</keyword>
<dbReference type="PANTHER" id="PTHR38684:SF1">
    <property type="entry name" value="PROTEIN AMPE"/>
    <property type="match status" value="1"/>
</dbReference>
<feature type="compositionally biased region" description="Acidic residues" evidence="1">
    <location>
        <begin position="246"/>
        <end position="264"/>
    </location>
</feature>
<comment type="caution">
    <text evidence="3">The sequence shown here is derived from an EMBL/GenBank/DDBJ whole genome shotgun (WGS) entry which is preliminary data.</text>
</comment>
<feature type="transmembrane region" description="Helical" evidence="2">
    <location>
        <begin position="74"/>
        <end position="94"/>
    </location>
</feature>
<keyword evidence="4" id="KW-1185">Reference proteome</keyword>
<dbReference type="GO" id="GO:0046677">
    <property type="term" value="P:response to antibiotic"/>
    <property type="evidence" value="ECO:0007669"/>
    <property type="project" value="TreeGrafter"/>
</dbReference>
<organism evidence="3 4">
    <name type="scientific">Pseudomarimonas arenosa</name>
    <dbReference type="NCBI Taxonomy" id="2774145"/>
    <lineage>
        <taxon>Bacteria</taxon>
        <taxon>Pseudomonadati</taxon>
        <taxon>Pseudomonadota</taxon>
        <taxon>Gammaproteobacteria</taxon>
        <taxon>Lysobacterales</taxon>
        <taxon>Lysobacteraceae</taxon>
        <taxon>Pseudomarimonas</taxon>
    </lineage>
</organism>
<keyword evidence="2" id="KW-0812">Transmembrane</keyword>
<dbReference type="AlphaFoldDB" id="A0AAW3ZIH1"/>
<evidence type="ECO:0000313" key="3">
    <source>
        <dbReference type="EMBL" id="MBD8524937.1"/>
    </source>
</evidence>
<evidence type="ECO:0000256" key="2">
    <source>
        <dbReference type="SAM" id="Phobius"/>
    </source>
</evidence>
<feature type="transmembrane region" description="Helical" evidence="2">
    <location>
        <begin position="181"/>
        <end position="199"/>
    </location>
</feature>
<feature type="transmembrane region" description="Helical" evidence="2">
    <location>
        <begin position="141"/>
        <end position="161"/>
    </location>
</feature>
<sequence>MSIAMIALAVVLLVSHYRPQWAGWRRPDRVADALSALGNRLGLDQREGLISVLLLIVLPSVLLLLLQQFLAERWLGLAELALGVVVLFLCWGPRDLDADVAAVVDTREPSSRRLALQNLGLADPDAPSAPGRLFYVALNRWFGPLFWFVVLGPAGAILFRLTRLASDPLPRPDSALAKLRLIVDWPVAHLMTLALAVVGDFDTVAAAWRRWHLADHRGWWTGSVEFLQPVAECSVVVERHEQLEEAREEAEDEGIPPPADDEGPDPLGTALHDAQVLLWRILTAWLVVLAVLLLAGIAS</sequence>
<dbReference type="RefSeq" id="WP_192028284.1">
    <property type="nucleotide sequence ID" value="NZ_JACYTR010000005.1"/>
</dbReference>
<dbReference type="GO" id="GO:0005886">
    <property type="term" value="C:plasma membrane"/>
    <property type="evidence" value="ECO:0007669"/>
    <property type="project" value="TreeGrafter"/>
</dbReference>
<reference evidence="3 4" key="1">
    <citation type="submission" date="2020-09" db="EMBL/GenBank/DDBJ databases">
        <title>Pseudoxanthomonas sp. CAU 1598 isolated from sand of Yaerae Beach.</title>
        <authorList>
            <person name="Kim W."/>
        </authorList>
    </citation>
    <scope>NUCLEOTIDE SEQUENCE [LARGE SCALE GENOMIC DNA]</scope>
    <source>
        <strain evidence="3 4">CAU 1598</strain>
    </source>
</reference>
<feature type="transmembrane region" description="Helical" evidence="2">
    <location>
        <begin position="49"/>
        <end position="67"/>
    </location>
</feature>